<feature type="signal peptide" evidence="1">
    <location>
        <begin position="1"/>
        <end position="19"/>
    </location>
</feature>
<comment type="caution">
    <text evidence="3">The sequence shown here is derived from an EMBL/GenBank/DDBJ whole genome shotgun (WGS) entry which is preliminary data.</text>
</comment>
<dbReference type="Proteomes" id="UP000664417">
    <property type="component" value="Unassembled WGS sequence"/>
</dbReference>
<gene>
    <name evidence="3" type="ORF">J3U88_14110</name>
</gene>
<dbReference type="SUPFAM" id="SSF63829">
    <property type="entry name" value="Calcium-dependent phosphotriesterase"/>
    <property type="match status" value="1"/>
</dbReference>
<organism evidence="3 4">
    <name type="scientific">Acanthopleuribacter pedis</name>
    <dbReference type="NCBI Taxonomy" id="442870"/>
    <lineage>
        <taxon>Bacteria</taxon>
        <taxon>Pseudomonadati</taxon>
        <taxon>Acidobacteriota</taxon>
        <taxon>Holophagae</taxon>
        <taxon>Acanthopleuribacterales</taxon>
        <taxon>Acanthopleuribacteraceae</taxon>
        <taxon>Acanthopleuribacter</taxon>
    </lineage>
</organism>
<evidence type="ECO:0000256" key="1">
    <source>
        <dbReference type="SAM" id="SignalP"/>
    </source>
</evidence>
<dbReference type="PANTHER" id="PTHR47572:SF5">
    <property type="entry name" value="BLR2277 PROTEIN"/>
    <property type="match status" value="1"/>
</dbReference>
<feature type="domain" description="SMP-30/Gluconolactonase/LRE-like region" evidence="2">
    <location>
        <begin position="25"/>
        <end position="280"/>
    </location>
</feature>
<evidence type="ECO:0000313" key="3">
    <source>
        <dbReference type="EMBL" id="MBO1319606.1"/>
    </source>
</evidence>
<name>A0A8J7Q799_9BACT</name>
<dbReference type="AlphaFoldDB" id="A0A8J7Q799"/>
<dbReference type="PANTHER" id="PTHR47572">
    <property type="entry name" value="LIPOPROTEIN-RELATED"/>
    <property type="match status" value="1"/>
</dbReference>
<dbReference type="InterPro" id="IPR011042">
    <property type="entry name" value="6-blade_b-propeller_TolB-like"/>
</dbReference>
<sequence length="312" mass="34032">MVRTTLLLGLLMVGATAPAADGTVAEGFAWLENQCFDGRGNLFFSDSTHGEVWRLFEGGENRYHMELVQSDFQAVMGLAVDEARDEVLAVVVRREGRWLARNYLVAFRAELPSIYRIIASLPSSGNGLVVHDRFAYISSARSFLPEDGVVYRVDIERGSVDVFAEKLTYANGLALDVAKQHLYVGEWATGAIQVFDLATARRVRTHHLLKPRDAEWLDDMVVDSERGWLYGTDFAKGRVVAVPLTGEAAGPVEVAAGLKNPTSVAFGRGTGFRGCSLYVTEGGGLTVHDADRRLVEVPHVRCGDRGGACAAR</sequence>
<feature type="chain" id="PRO_5035174989" evidence="1">
    <location>
        <begin position="20"/>
        <end position="312"/>
    </location>
</feature>
<evidence type="ECO:0000313" key="4">
    <source>
        <dbReference type="Proteomes" id="UP000664417"/>
    </source>
</evidence>
<keyword evidence="1" id="KW-0732">Signal</keyword>
<accession>A0A8J7Q799</accession>
<dbReference type="InterPro" id="IPR013658">
    <property type="entry name" value="SGL"/>
</dbReference>
<dbReference type="InterPro" id="IPR051262">
    <property type="entry name" value="SMP-30/CGR1_Lactonase"/>
</dbReference>
<protein>
    <submittedName>
        <fullName evidence="3">SMP-30/gluconolactonase/LRE family protein</fullName>
    </submittedName>
</protein>
<evidence type="ECO:0000259" key="2">
    <source>
        <dbReference type="Pfam" id="PF08450"/>
    </source>
</evidence>
<dbReference type="Gene3D" id="2.120.10.30">
    <property type="entry name" value="TolB, C-terminal domain"/>
    <property type="match status" value="1"/>
</dbReference>
<dbReference type="Pfam" id="PF08450">
    <property type="entry name" value="SGL"/>
    <property type="match status" value="1"/>
</dbReference>
<reference evidence="3" key="1">
    <citation type="submission" date="2021-03" db="EMBL/GenBank/DDBJ databases">
        <authorList>
            <person name="Wang G."/>
        </authorList>
    </citation>
    <scope>NUCLEOTIDE SEQUENCE</scope>
    <source>
        <strain evidence="3">KCTC 12899</strain>
    </source>
</reference>
<keyword evidence="4" id="KW-1185">Reference proteome</keyword>
<proteinExistence type="predicted"/>
<dbReference type="RefSeq" id="WP_207859512.1">
    <property type="nucleotide sequence ID" value="NZ_JAFREP010000013.1"/>
</dbReference>
<dbReference type="EMBL" id="JAFREP010000013">
    <property type="protein sequence ID" value="MBO1319606.1"/>
    <property type="molecule type" value="Genomic_DNA"/>
</dbReference>